<evidence type="ECO:0000256" key="2">
    <source>
        <dbReference type="ARBA" id="ARBA00004651"/>
    </source>
</evidence>
<dbReference type="Pfam" id="PF01554">
    <property type="entry name" value="MatE"/>
    <property type="match status" value="2"/>
</dbReference>
<evidence type="ECO:0000256" key="10">
    <source>
        <dbReference type="ARBA" id="ARBA00023065"/>
    </source>
</evidence>
<sequence>MKSGVDEKLGQMPIKKLILSMSAPIVISMLVQSMYNLVDSIFVAQIGEDALTAVSLAFPLQQLFFAVGIGTATGVNSYISRCLGAQNRKNANKAANNGIVLALLSYLVFFAVGLLFARDFIMLQTQDPSIISQGPIYLRICCMGSAGIFMHLMVERILMAAGSTMLTMVAQMTGAILNIILDPILIFGLFGMPRLGLMGAAVATVISQTVGAIIVTVFCIKYNKDIKLSPRYMKLDPHIVMSIYKVGLPSIVMISINSLTVFSLNKILANFSNTAVALMGVYYKLQGFIFMPIFGLNNGVVPIVAYSYGAKNQDRLREVIKIAMVYGLAIMLVGMVIMQLMPDKLLIPFKPSQYMIDAGVISFRIMSMSFLFTGVSIISSGVFQAIGSGFLSMSISIIRQLVVLVPASYLLSLTGNLNNVWWGVFIAELVSFIVCLFVLKRDIFSIDGVKFKQIN</sequence>
<feature type="transmembrane region" description="Helical" evidence="13">
    <location>
        <begin position="136"/>
        <end position="154"/>
    </location>
</feature>
<evidence type="ECO:0000256" key="9">
    <source>
        <dbReference type="ARBA" id="ARBA00022989"/>
    </source>
</evidence>
<dbReference type="PIRSF" id="PIRSF006603">
    <property type="entry name" value="DinF"/>
    <property type="match status" value="1"/>
</dbReference>
<name>A0A135YX17_9FIRM</name>
<evidence type="ECO:0000313" key="15">
    <source>
        <dbReference type="Proteomes" id="UP000070326"/>
    </source>
</evidence>
<dbReference type="Proteomes" id="UP000070326">
    <property type="component" value="Unassembled WGS sequence"/>
</dbReference>
<evidence type="ECO:0000256" key="6">
    <source>
        <dbReference type="ARBA" id="ARBA00022449"/>
    </source>
</evidence>
<feature type="transmembrane region" description="Helical" evidence="13">
    <location>
        <begin position="285"/>
        <end position="308"/>
    </location>
</feature>
<dbReference type="RefSeq" id="WP_021935237.1">
    <property type="nucleotide sequence ID" value="NZ_JAWEAY010000001.1"/>
</dbReference>
<feature type="transmembrane region" description="Helical" evidence="13">
    <location>
        <begin position="58"/>
        <end position="79"/>
    </location>
</feature>
<comment type="subcellular location">
    <subcellularLocation>
        <location evidence="2">Cell membrane</location>
        <topology evidence="2">Multi-pass membrane protein</topology>
    </subcellularLocation>
</comment>
<evidence type="ECO:0000256" key="12">
    <source>
        <dbReference type="ARBA" id="ARBA00031636"/>
    </source>
</evidence>
<dbReference type="AlphaFoldDB" id="A0A135YX17"/>
<feature type="transmembrane region" description="Helical" evidence="13">
    <location>
        <begin position="243"/>
        <end position="265"/>
    </location>
</feature>
<dbReference type="PANTHER" id="PTHR43298:SF2">
    <property type="entry name" value="FMN_FAD EXPORTER YEEO-RELATED"/>
    <property type="match status" value="1"/>
</dbReference>
<feature type="transmembrane region" description="Helical" evidence="13">
    <location>
        <begin position="196"/>
        <end position="222"/>
    </location>
</feature>
<proteinExistence type="inferred from homology"/>
<dbReference type="InterPro" id="IPR048279">
    <property type="entry name" value="MdtK-like"/>
</dbReference>
<evidence type="ECO:0000256" key="5">
    <source>
        <dbReference type="ARBA" id="ARBA00022448"/>
    </source>
</evidence>
<evidence type="ECO:0000313" key="14">
    <source>
        <dbReference type="EMBL" id="KXI13891.1"/>
    </source>
</evidence>
<protein>
    <recommendedName>
        <fullName evidence="4">Probable multidrug resistance protein NorM</fullName>
    </recommendedName>
    <alternativeName>
        <fullName evidence="12">Multidrug-efflux transporter</fullName>
    </alternativeName>
</protein>
<gene>
    <name evidence="14" type="ORF">HMPREF3195_00489</name>
</gene>
<organism evidence="14 15">
    <name type="scientific">Peptostreptococcus anaerobius</name>
    <dbReference type="NCBI Taxonomy" id="1261"/>
    <lineage>
        <taxon>Bacteria</taxon>
        <taxon>Bacillati</taxon>
        <taxon>Bacillota</taxon>
        <taxon>Clostridia</taxon>
        <taxon>Peptostreptococcales</taxon>
        <taxon>Peptostreptococcaceae</taxon>
        <taxon>Peptostreptococcus</taxon>
    </lineage>
</organism>
<feature type="transmembrane region" description="Helical" evidence="13">
    <location>
        <begin position="166"/>
        <end position="190"/>
    </location>
</feature>
<keyword evidence="5" id="KW-0813">Transport</keyword>
<feature type="transmembrane region" description="Helical" evidence="13">
    <location>
        <begin position="390"/>
        <end position="414"/>
    </location>
</feature>
<keyword evidence="10" id="KW-0406">Ion transport</keyword>
<feature type="transmembrane region" description="Helical" evidence="13">
    <location>
        <begin position="361"/>
        <end position="383"/>
    </location>
</feature>
<reference evidence="14 15" key="1">
    <citation type="submission" date="2016-02" db="EMBL/GenBank/DDBJ databases">
        <authorList>
            <person name="Wen L."/>
            <person name="He K."/>
            <person name="Yang H."/>
        </authorList>
    </citation>
    <scope>NUCLEOTIDE SEQUENCE [LARGE SCALE GENOMIC DNA]</scope>
    <source>
        <strain evidence="14 15">MJR8628A</strain>
    </source>
</reference>
<dbReference type="NCBIfam" id="TIGR00797">
    <property type="entry name" value="matE"/>
    <property type="match status" value="1"/>
</dbReference>
<evidence type="ECO:0000256" key="13">
    <source>
        <dbReference type="SAM" id="Phobius"/>
    </source>
</evidence>
<keyword evidence="8 13" id="KW-0812">Transmembrane</keyword>
<keyword evidence="9 13" id="KW-1133">Transmembrane helix</keyword>
<keyword evidence="7" id="KW-1003">Cell membrane</keyword>
<evidence type="ECO:0000256" key="3">
    <source>
        <dbReference type="ARBA" id="ARBA00010199"/>
    </source>
</evidence>
<feature type="transmembrane region" description="Helical" evidence="13">
    <location>
        <begin position="99"/>
        <end position="116"/>
    </location>
</feature>
<dbReference type="eggNOG" id="COG0534">
    <property type="taxonomic scope" value="Bacteria"/>
</dbReference>
<evidence type="ECO:0000256" key="11">
    <source>
        <dbReference type="ARBA" id="ARBA00023136"/>
    </source>
</evidence>
<dbReference type="InterPro" id="IPR050222">
    <property type="entry name" value="MATE_MdtK"/>
</dbReference>
<evidence type="ECO:0000256" key="8">
    <source>
        <dbReference type="ARBA" id="ARBA00022692"/>
    </source>
</evidence>
<dbReference type="PATRIC" id="fig|1261.5.peg.496"/>
<dbReference type="InterPro" id="IPR002528">
    <property type="entry name" value="MATE_fam"/>
</dbReference>
<dbReference type="GO" id="GO:0015297">
    <property type="term" value="F:antiporter activity"/>
    <property type="evidence" value="ECO:0007669"/>
    <property type="project" value="UniProtKB-KW"/>
</dbReference>
<keyword evidence="11 13" id="KW-0472">Membrane</keyword>
<feature type="transmembrane region" description="Helical" evidence="13">
    <location>
        <begin position="17"/>
        <end position="38"/>
    </location>
</feature>
<dbReference type="GO" id="GO:0006811">
    <property type="term" value="P:monoatomic ion transport"/>
    <property type="evidence" value="ECO:0007669"/>
    <property type="project" value="UniProtKB-KW"/>
</dbReference>
<dbReference type="PANTHER" id="PTHR43298">
    <property type="entry name" value="MULTIDRUG RESISTANCE PROTEIN NORM-RELATED"/>
    <property type="match status" value="1"/>
</dbReference>
<feature type="transmembrane region" description="Helical" evidence="13">
    <location>
        <begin position="320"/>
        <end position="341"/>
    </location>
</feature>
<keyword evidence="6" id="KW-0050">Antiport</keyword>
<comment type="similarity">
    <text evidence="3">Belongs to the multi antimicrobial extrusion (MATE) (TC 2.A.66.1) family.</text>
</comment>
<comment type="function">
    <text evidence="1">Multidrug efflux pump.</text>
</comment>
<evidence type="ECO:0000256" key="7">
    <source>
        <dbReference type="ARBA" id="ARBA00022475"/>
    </source>
</evidence>
<dbReference type="GO" id="GO:0005886">
    <property type="term" value="C:plasma membrane"/>
    <property type="evidence" value="ECO:0007669"/>
    <property type="project" value="UniProtKB-SubCell"/>
</dbReference>
<dbReference type="GO" id="GO:0042910">
    <property type="term" value="F:xenobiotic transmembrane transporter activity"/>
    <property type="evidence" value="ECO:0007669"/>
    <property type="project" value="InterPro"/>
</dbReference>
<accession>A0A135YX17</accession>
<dbReference type="EMBL" id="LSQZ01000016">
    <property type="protein sequence ID" value="KXI13891.1"/>
    <property type="molecule type" value="Genomic_DNA"/>
</dbReference>
<dbReference type="STRING" id="1261.HMPREF3195_00489"/>
<feature type="transmembrane region" description="Helical" evidence="13">
    <location>
        <begin position="420"/>
        <end position="439"/>
    </location>
</feature>
<evidence type="ECO:0000256" key="4">
    <source>
        <dbReference type="ARBA" id="ARBA00020268"/>
    </source>
</evidence>
<comment type="caution">
    <text evidence="14">The sequence shown here is derived from an EMBL/GenBank/DDBJ whole genome shotgun (WGS) entry which is preliminary data.</text>
</comment>
<evidence type="ECO:0000256" key="1">
    <source>
        <dbReference type="ARBA" id="ARBA00003408"/>
    </source>
</evidence>
<dbReference type="CDD" id="cd13144">
    <property type="entry name" value="MATE_like_4"/>
    <property type="match status" value="1"/>
</dbReference>